<gene>
    <name evidence="3" type="ORF">QTG54_012381</name>
</gene>
<dbReference type="AlphaFoldDB" id="A0AAD8Y0Z0"/>
<dbReference type="PANTHER" id="PTHR11972">
    <property type="entry name" value="NADPH OXIDASE"/>
    <property type="match status" value="1"/>
</dbReference>
<dbReference type="GO" id="GO:0005886">
    <property type="term" value="C:plasma membrane"/>
    <property type="evidence" value="ECO:0007669"/>
    <property type="project" value="TreeGrafter"/>
</dbReference>
<name>A0AAD8Y0Z0_9STRA</name>
<feature type="region of interest" description="Disordered" evidence="2">
    <location>
        <begin position="113"/>
        <end position="132"/>
    </location>
</feature>
<feature type="compositionally biased region" description="Acidic residues" evidence="2">
    <location>
        <begin position="462"/>
        <end position="474"/>
    </location>
</feature>
<dbReference type="EMBL" id="JATAAI010000027">
    <property type="protein sequence ID" value="KAK1736936.1"/>
    <property type="molecule type" value="Genomic_DNA"/>
</dbReference>
<organism evidence="3 4">
    <name type="scientific">Skeletonema marinoi</name>
    <dbReference type="NCBI Taxonomy" id="267567"/>
    <lineage>
        <taxon>Eukaryota</taxon>
        <taxon>Sar</taxon>
        <taxon>Stramenopiles</taxon>
        <taxon>Ochrophyta</taxon>
        <taxon>Bacillariophyta</taxon>
        <taxon>Coscinodiscophyceae</taxon>
        <taxon>Thalassiosirophycidae</taxon>
        <taxon>Thalassiosirales</taxon>
        <taxon>Skeletonemataceae</taxon>
        <taxon>Skeletonema</taxon>
        <taxon>Skeletonema marinoi-dohrnii complex</taxon>
    </lineage>
</organism>
<keyword evidence="1" id="KW-0560">Oxidoreductase</keyword>
<keyword evidence="4" id="KW-1185">Reference proteome</keyword>
<dbReference type="InterPro" id="IPR050369">
    <property type="entry name" value="RBOH/FRE"/>
</dbReference>
<dbReference type="GO" id="GO:0016491">
    <property type="term" value="F:oxidoreductase activity"/>
    <property type="evidence" value="ECO:0007669"/>
    <property type="project" value="UniProtKB-KW"/>
</dbReference>
<evidence type="ECO:0000256" key="1">
    <source>
        <dbReference type="ARBA" id="ARBA00023002"/>
    </source>
</evidence>
<evidence type="ECO:0000313" key="4">
    <source>
        <dbReference type="Proteomes" id="UP001224775"/>
    </source>
</evidence>
<evidence type="ECO:0000313" key="3">
    <source>
        <dbReference type="EMBL" id="KAK1736936.1"/>
    </source>
</evidence>
<protein>
    <submittedName>
        <fullName evidence="3">Uncharacterized protein</fullName>
    </submittedName>
</protein>
<accession>A0AAD8Y0Z0</accession>
<dbReference type="Proteomes" id="UP001224775">
    <property type="component" value="Unassembled WGS sequence"/>
</dbReference>
<proteinExistence type="predicted"/>
<evidence type="ECO:0000256" key="2">
    <source>
        <dbReference type="SAM" id="MobiDB-lite"/>
    </source>
</evidence>
<feature type="region of interest" description="Disordered" evidence="2">
    <location>
        <begin position="458"/>
        <end position="479"/>
    </location>
</feature>
<feature type="region of interest" description="Disordered" evidence="2">
    <location>
        <begin position="1"/>
        <end position="28"/>
    </location>
</feature>
<comment type="caution">
    <text evidence="3">The sequence shown here is derived from an EMBL/GenBank/DDBJ whole genome shotgun (WGS) entry which is preliminary data.</text>
</comment>
<reference evidence="3" key="1">
    <citation type="submission" date="2023-06" db="EMBL/GenBank/DDBJ databases">
        <title>Survivors Of The Sea: Transcriptome response of Skeletonema marinoi to long-term dormancy.</title>
        <authorList>
            <person name="Pinder M.I.M."/>
            <person name="Kourtchenko O."/>
            <person name="Robertson E.K."/>
            <person name="Larsson T."/>
            <person name="Maumus F."/>
            <person name="Osuna-Cruz C.M."/>
            <person name="Vancaester E."/>
            <person name="Stenow R."/>
            <person name="Vandepoele K."/>
            <person name="Ploug H."/>
            <person name="Bruchert V."/>
            <person name="Godhe A."/>
            <person name="Topel M."/>
        </authorList>
    </citation>
    <scope>NUCLEOTIDE SEQUENCE</scope>
    <source>
        <strain evidence="3">R05AC</strain>
    </source>
</reference>
<sequence length="686" mass="77807">MVISSTSTATNTKVTERLPTTTTTTTNIETETDVRSGLELEADEEAQAVADTSKSKPIKRIKLKRVPSALNLSRRPSILLQRTSSIMLRKRGEKKKSGNFHYRSRPAEIEEIDVDVQDESSKAKSSASSSPKRLTPWINYEVFQWAWFLTLCILAIADRFTWNVWPRQTYTIGAGSAGSDRLSGYKPGPWSVVLYDSLARVSGRYSIICYNFLLITRLECLEHILTSSFVRKYLLDTSNIVNANVRLHSWNGIGLCVMTLLHVWSILFPCITHGYTAVVVPGVWEWPASERTPVKCSVSDEPGCWPGDANPELKQMGLQVDDVFRMVEMTIFLCILLPISVRWFASKWHAGIHLHRLVNLVYFVDIVRRHSHPHSWILNTPVFALYLFDKHVFTYFYKRNKSPAMKRIRLGQDFMVLYWDSPYGFTDTVGPDYSMVMHNSSLLEQKHVFTCFENRSGRELEDTNEEEDGTDTYENESSGDGHKWTVGVVIRVFRRPRSPVLGARDRVSHTQRMYDEEPLMIVTGPRQGEMSEMVRLELLRDRDVKLVLLGAGSAINFILDGLQWCTVNKPARKKISLVYTTRDFNLFQWAMSAISNIVPVCEAKAYSSTSRWPTLNVPTHSTRSIKSRSKSVSTQLNRFDLYGEIEAKSTVFCQGGAGLKNAVEAVCKKAGARFYGGRGGAREDLS</sequence>
<feature type="compositionally biased region" description="Polar residues" evidence="2">
    <location>
        <begin position="1"/>
        <end position="11"/>
    </location>
</feature>
<feature type="compositionally biased region" description="Low complexity" evidence="2">
    <location>
        <begin position="17"/>
        <end position="28"/>
    </location>
</feature>
<dbReference type="PANTHER" id="PTHR11972:SF153">
    <property type="entry name" value="SUPEROXIDE-GENERATING NADPH OXIDASE HEAVY CHAIN SUBUNIT A"/>
    <property type="match status" value="1"/>
</dbReference>